<evidence type="ECO:0000313" key="5">
    <source>
        <dbReference type="EMBL" id="GIG55142.1"/>
    </source>
</evidence>
<dbReference type="Gene3D" id="3.40.50.300">
    <property type="entry name" value="P-loop containing nucleotide triphosphate hydrolases"/>
    <property type="match status" value="1"/>
</dbReference>
<dbReference type="CDD" id="cd00882">
    <property type="entry name" value="Ras_like_GTPase"/>
    <property type="match status" value="1"/>
</dbReference>
<dbReference type="Proteomes" id="UP000652354">
    <property type="component" value="Unassembled WGS sequence"/>
</dbReference>
<name>A0A919Q4P8_9MICO</name>
<organism evidence="5 6">
    <name type="scientific">Demequina activiva</name>
    <dbReference type="NCBI Taxonomy" id="1582364"/>
    <lineage>
        <taxon>Bacteria</taxon>
        <taxon>Bacillati</taxon>
        <taxon>Actinomycetota</taxon>
        <taxon>Actinomycetes</taxon>
        <taxon>Micrococcales</taxon>
        <taxon>Demequinaceae</taxon>
        <taxon>Demequina</taxon>
    </lineage>
</organism>
<reference evidence="5" key="1">
    <citation type="submission" date="2021-01" db="EMBL/GenBank/DDBJ databases">
        <title>Whole genome shotgun sequence of Demequina activiva NBRC 110675.</title>
        <authorList>
            <person name="Komaki H."/>
            <person name="Tamura T."/>
        </authorList>
    </citation>
    <scope>NUCLEOTIDE SEQUENCE</scope>
    <source>
        <strain evidence="5">NBRC 110675</strain>
    </source>
</reference>
<sequence length="185" mass="19538">MADILKLVVAGPFGSGKTTFVTTACSDAIGAERAVTDATSRLKEQTTVAMDHGTARIAADSGEQLITLFGTPGQERFSFMWPMLAQGMAGYVLLVDASRLQAQAQLKSIVRRFAEFAPNAPFILAANRWDPAQVSREQLASFVGVPSDRIVACDPRSTDQAHAVLAQLLGDIESRTVVGAGVAGS</sequence>
<dbReference type="InterPro" id="IPR052705">
    <property type="entry name" value="Gliding_Motility_GTPase"/>
</dbReference>
<gene>
    <name evidence="5" type="ORF">Dac01nite_18940</name>
</gene>
<dbReference type="PANTHER" id="PTHR42708">
    <property type="entry name" value="ATP/GTP-BINDING PROTEIN-RELATED"/>
    <property type="match status" value="1"/>
</dbReference>
<comment type="caution">
    <text evidence="5">The sequence shown here is derived from an EMBL/GenBank/DDBJ whole genome shotgun (WGS) entry which is preliminary data.</text>
</comment>
<dbReference type="EMBL" id="BONR01000004">
    <property type="protein sequence ID" value="GIG55142.1"/>
    <property type="molecule type" value="Genomic_DNA"/>
</dbReference>
<evidence type="ECO:0000256" key="1">
    <source>
        <dbReference type="ARBA" id="ARBA00005290"/>
    </source>
</evidence>
<comment type="similarity">
    <text evidence="1">Belongs to the GPN-loop GTPase family.</text>
</comment>
<proteinExistence type="inferred from homology"/>
<dbReference type="InterPro" id="IPR027417">
    <property type="entry name" value="P-loop_NTPase"/>
</dbReference>
<keyword evidence="3" id="KW-0378">Hydrolase</keyword>
<keyword evidence="6" id="KW-1185">Reference proteome</keyword>
<evidence type="ECO:0000256" key="3">
    <source>
        <dbReference type="ARBA" id="ARBA00022801"/>
    </source>
</evidence>
<keyword evidence="4" id="KW-0342">GTP-binding</keyword>
<dbReference type="AlphaFoldDB" id="A0A919Q4P8"/>
<dbReference type="GO" id="GO:0016787">
    <property type="term" value="F:hydrolase activity"/>
    <property type="evidence" value="ECO:0007669"/>
    <property type="project" value="UniProtKB-KW"/>
</dbReference>
<dbReference type="SUPFAM" id="SSF52540">
    <property type="entry name" value="P-loop containing nucleoside triphosphate hydrolases"/>
    <property type="match status" value="1"/>
</dbReference>
<evidence type="ECO:0000313" key="6">
    <source>
        <dbReference type="Proteomes" id="UP000652354"/>
    </source>
</evidence>
<dbReference type="Pfam" id="PF03029">
    <property type="entry name" value="ATP_bind_1"/>
    <property type="match status" value="1"/>
</dbReference>
<evidence type="ECO:0000256" key="4">
    <source>
        <dbReference type="ARBA" id="ARBA00023134"/>
    </source>
</evidence>
<accession>A0A919Q4P8</accession>
<dbReference type="PRINTS" id="PR00449">
    <property type="entry name" value="RASTRNSFRMNG"/>
</dbReference>
<keyword evidence="2" id="KW-0547">Nucleotide-binding</keyword>
<protein>
    <submittedName>
        <fullName evidence="5">Small GTP-binding protein</fullName>
    </submittedName>
</protein>
<dbReference type="PANTHER" id="PTHR42708:SF1">
    <property type="entry name" value="GLIDING MOTILITY PROTEIN MGLA"/>
    <property type="match status" value="1"/>
</dbReference>
<dbReference type="GO" id="GO:0005525">
    <property type="term" value="F:GTP binding"/>
    <property type="evidence" value="ECO:0007669"/>
    <property type="project" value="UniProtKB-KW"/>
</dbReference>
<evidence type="ECO:0000256" key="2">
    <source>
        <dbReference type="ARBA" id="ARBA00022741"/>
    </source>
</evidence>
<dbReference type="InterPro" id="IPR004130">
    <property type="entry name" value="Gpn"/>
</dbReference>
<dbReference type="RefSeq" id="WP_203656346.1">
    <property type="nucleotide sequence ID" value="NZ_BONR01000004.1"/>
</dbReference>